<evidence type="ECO:0000313" key="4">
    <source>
        <dbReference type="EMBL" id="GBB98256.1"/>
    </source>
</evidence>
<dbReference type="PROSITE" id="PS50158">
    <property type="entry name" value="ZF_CCHC"/>
    <property type="match status" value="1"/>
</dbReference>
<sequence length="83" mass="9294">MMKKAIDLALATDSYEETGRPAGRIKSAVEIQDKENRRNCLRTIELNIQRGGNETQLDNKDNRKTCQNCGQKGHNRATCKSTG</sequence>
<keyword evidence="1" id="KW-0863">Zinc-finger</keyword>
<dbReference type="EMBL" id="BEXD01002427">
    <property type="protein sequence ID" value="GBB98256.1"/>
    <property type="molecule type" value="Genomic_DNA"/>
</dbReference>
<feature type="region of interest" description="Disordered" evidence="2">
    <location>
        <begin position="53"/>
        <end position="83"/>
    </location>
</feature>
<keyword evidence="1" id="KW-0479">Metal-binding</keyword>
<dbReference type="GO" id="GO:0003676">
    <property type="term" value="F:nucleic acid binding"/>
    <property type="evidence" value="ECO:0007669"/>
    <property type="project" value="InterPro"/>
</dbReference>
<evidence type="ECO:0000256" key="2">
    <source>
        <dbReference type="SAM" id="MobiDB-lite"/>
    </source>
</evidence>
<evidence type="ECO:0000313" key="5">
    <source>
        <dbReference type="Proteomes" id="UP000247702"/>
    </source>
</evidence>
<dbReference type="InterPro" id="IPR001878">
    <property type="entry name" value="Znf_CCHC"/>
</dbReference>
<accession>A0A2Z6S1P3</accession>
<keyword evidence="1" id="KW-0862">Zinc</keyword>
<dbReference type="Proteomes" id="UP000247702">
    <property type="component" value="Unassembled WGS sequence"/>
</dbReference>
<comment type="caution">
    <text evidence="4">The sequence shown here is derived from an EMBL/GenBank/DDBJ whole genome shotgun (WGS) entry which is preliminary data.</text>
</comment>
<organism evidence="4 5">
    <name type="scientific">Rhizophagus clarus</name>
    <dbReference type="NCBI Taxonomy" id="94130"/>
    <lineage>
        <taxon>Eukaryota</taxon>
        <taxon>Fungi</taxon>
        <taxon>Fungi incertae sedis</taxon>
        <taxon>Mucoromycota</taxon>
        <taxon>Glomeromycotina</taxon>
        <taxon>Glomeromycetes</taxon>
        <taxon>Glomerales</taxon>
        <taxon>Glomeraceae</taxon>
        <taxon>Rhizophagus</taxon>
    </lineage>
</organism>
<dbReference type="GO" id="GO:0008270">
    <property type="term" value="F:zinc ion binding"/>
    <property type="evidence" value="ECO:0007669"/>
    <property type="project" value="UniProtKB-KW"/>
</dbReference>
<gene>
    <name evidence="4" type="ORF">RclHR1_31820001</name>
</gene>
<keyword evidence="5" id="KW-1185">Reference proteome</keyword>
<evidence type="ECO:0000259" key="3">
    <source>
        <dbReference type="PROSITE" id="PS50158"/>
    </source>
</evidence>
<name>A0A2Z6S1P3_9GLOM</name>
<protein>
    <recommendedName>
        <fullName evidence="3">CCHC-type domain-containing protein</fullName>
    </recommendedName>
</protein>
<reference evidence="4 5" key="1">
    <citation type="submission" date="2017-11" db="EMBL/GenBank/DDBJ databases">
        <title>The genome of Rhizophagus clarus HR1 reveals common genetic basis of auxotrophy among arbuscular mycorrhizal fungi.</title>
        <authorList>
            <person name="Kobayashi Y."/>
        </authorList>
    </citation>
    <scope>NUCLEOTIDE SEQUENCE [LARGE SCALE GENOMIC DNA]</scope>
    <source>
        <strain evidence="4 5">HR1</strain>
    </source>
</reference>
<evidence type="ECO:0000256" key="1">
    <source>
        <dbReference type="PROSITE-ProRule" id="PRU00047"/>
    </source>
</evidence>
<dbReference type="AlphaFoldDB" id="A0A2Z6S1P3"/>
<feature type="domain" description="CCHC-type" evidence="3">
    <location>
        <begin position="66"/>
        <end position="81"/>
    </location>
</feature>
<proteinExistence type="predicted"/>